<evidence type="ECO:0000313" key="3">
    <source>
        <dbReference type="Proteomes" id="UP000789831"/>
    </source>
</evidence>
<evidence type="ECO:0000313" key="2">
    <source>
        <dbReference type="EMBL" id="CAG8552676.1"/>
    </source>
</evidence>
<reference evidence="2" key="1">
    <citation type="submission" date="2021-06" db="EMBL/GenBank/DDBJ databases">
        <authorList>
            <person name="Kallberg Y."/>
            <person name="Tangrot J."/>
            <person name="Rosling A."/>
        </authorList>
    </citation>
    <scope>NUCLEOTIDE SEQUENCE</scope>
    <source>
        <strain evidence="2">MT106</strain>
    </source>
</reference>
<gene>
    <name evidence="2" type="ORF">AGERDE_LOCUS6747</name>
</gene>
<feature type="region of interest" description="Disordered" evidence="1">
    <location>
        <begin position="1"/>
        <end position="24"/>
    </location>
</feature>
<accession>A0A9N9FQF2</accession>
<sequence>MTERTNNRICSTFQNPGNSYPGHGQVGVSTSFSPDLHKHILGCHSPTMGIPYQKKENGTDLSGRDALTLGGEDEDNGTGSRSIPKDNKPHAFNSEEKEKMLKKKSKTKRNEKKNMQKEDKPLHVWGVRPQSNSATKQDVNQKQQGVIRIESPNDTDVEMPSNIITEDGVQVPVHKVSEDSREDEPHRRCKNSLMVVEKIKNKSDACRVAKSVWYTLINEESGVDDGYLKSIKNIYWDAMVALLRPLGKNLDECDLTRLVWHVEPDTTITEFYYFE</sequence>
<protein>
    <submittedName>
        <fullName evidence="2">7364_t:CDS:1</fullName>
    </submittedName>
</protein>
<name>A0A9N9FQF2_9GLOM</name>
<feature type="region of interest" description="Disordered" evidence="1">
    <location>
        <begin position="47"/>
        <end position="123"/>
    </location>
</feature>
<feature type="compositionally biased region" description="Basic residues" evidence="1">
    <location>
        <begin position="100"/>
        <end position="111"/>
    </location>
</feature>
<dbReference type="AlphaFoldDB" id="A0A9N9FQF2"/>
<keyword evidence="3" id="KW-1185">Reference proteome</keyword>
<feature type="compositionally biased region" description="Polar residues" evidence="1">
    <location>
        <begin position="7"/>
        <end position="18"/>
    </location>
</feature>
<dbReference type="OrthoDB" id="2398066at2759"/>
<feature type="compositionally biased region" description="Basic and acidic residues" evidence="1">
    <location>
        <begin position="83"/>
        <end position="99"/>
    </location>
</feature>
<comment type="caution">
    <text evidence="2">The sequence shown here is derived from an EMBL/GenBank/DDBJ whole genome shotgun (WGS) entry which is preliminary data.</text>
</comment>
<evidence type="ECO:0000256" key="1">
    <source>
        <dbReference type="SAM" id="MobiDB-lite"/>
    </source>
</evidence>
<dbReference type="Proteomes" id="UP000789831">
    <property type="component" value="Unassembled WGS sequence"/>
</dbReference>
<organism evidence="2 3">
    <name type="scientific">Ambispora gerdemannii</name>
    <dbReference type="NCBI Taxonomy" id="144530"/>
    <lineage>
        <taxon>Eukaryota</taxon>
        <taxon>Fungi</taxon>
        <taxon>Fungi incertae sedis</taxon>
        <taxon>Mucoromycota</taxon>
        <taxon>Glomeromycotina</taxon>
        <taxon>Glomeromycetes</taxon>
        <taxon>Archaeosporales</taxon>
        <taxon>Ambisporaceae</taxon>
        <taxon>Ambispora</taxon>
    </lineage>
</organism>
<feature type="compositionally biased region" description="Basic and acidic residues" evidence="1">
    <location>
        <begin position="112"/>
        <end position="122"/>
    </location>
</feature>
<dbReference type="EMBL" id="CAJVPL010001101">
    <property type="protein sequence ID" value="CAG8552676.1"/>
    <property type="molecule type" value="Genomic_DNA"/>
</dbReference>
<proteinExistence type="predicted"/>